<reference evidence="2 4" key="1">
    <citation type="submission" date="2016-11" db="EMBL/GenBank/DDBJ databases">
        <title>The genome of Nicotiana attenuata.</title>
        <authorList>
            <person name="Xu S."/>
            <person name="Brockmoeller T."/>
            <person name="Gaquerel E."/>
            <person name="Navarro A."/>
            <person name="Kuhl H."/>
            <person name="Gase K."/>
            <person name="Ling Z."/>
            <person name="Zhou W."/>
            <person name="Kreitzer C."/>
            <person name="Stanke M."/>
            <person name="Tang H."/>
            <person name="Lyons E."/>
            <person name="Pandey P."/>
            <person name="Pandey S.P."/>
            <person name="Timmermann B."/>
            <person name="Baldwin I.T."/>
        </authorList>
    </citation>
    <scope>NUCLEOTIDE SEQUENCE [LARGE SCALE GENOMIC DNA]</scope>
    <source>
        <strain evidence="4">cv. UT</strain>
        <strain evidence="2">UT</strain>
        <tissue evidence="2">Leaves</tissue>
    </source>
</reference>
<dbReference type="InterPro" id="IPR054722">
    <property type="entry name" value="PolX-like_BBD"/>
</dbReference>
<gene>
    <name evidence="3" type="ORF">A4A49_57217</name>
    <name evidence="2" type="ORF">A4A49_66066</name>
</gene>
<keyword evidence="4" id="KW-1185">Reference proteome</keyword>
<dbReference type="PANTHER" id="PTHR34222">
    <property type="entry name" value="GAG_PRE-INTEGRS DOMAIN-CONTAINING PROTEIN"/>
    <property type="match status" value="1"/>
</dbReference>
<organism evidence="2 4">
    <name type="scientific">Nicotiana attenuata</name>
    <name type="common">Coyote tobacco</name>
    <dbReference type="NCBI Taxonomy" id="49451"/>
    <lineage>
        <taxon>Eukaryota</taxon>
        <taxon>Viridiplantae</taxon>
        <taxon>Streptophyta</taxon>
        <taxon>Embryophyta</taxon>
        <taxon>Tracheophyta</taxon>
        <taxon>Spermatophyta</taxon>
        <taxon>Magnoliopsida</taxon>
        <taxon>eudicotyledons</taxon>
        <taxon>Gunneridae</taxon>
        <taxon>Pentapetalae</taxon>
        <taxon>asterids</taxon>
        <taxon>lamiids</taxon>
        <taxon>Solanales</taxon>
        <taxon>Solanaceae</taxon>
        <taxon>Nicotianoideae</taxon>
        <taxon>Nicotianeae</taxon>
        <taxon>Nicotiana</taxon>
    </lineage>
</organism>
<evidence type="ECO:0000313" key="2">
    <source>
        <dbReference type="EMBL" id="OIT19221.1"/>
    </source>
</evidence>
<dbReference type="STRING" id="49451.A0A1J6JN48"/>
<evidence type="ECO:0000313" key="3">
    <source>
        <dbReference type="EMBL" id="OIT40752.1"/>
    </source>
</evidence>
<evidence type="ECO:0000313" key="4">
    <source>
        <dbReference type="Proteomes" id="UP000187609"/>
    </source>
</evidence>
<sequence length="226" mass="25133">MCDYCKKPGHTKDKCFKLHGYPESFGQSRNQNYNPNQQFNQNFQSFNRNQNFSKGKRIVANVHGDHSSEMPSNKGEAQCDLNTDQTISLSKEHYGQILNLLQHFQASNGGDNANTSNSINGAVNFAGIIVCTSSIDFGKLSCQCLKNKSESWILDSGASNHMTFNKNLLTNIITLPYPLLVVLPNGYKVKVTEIGSVALVPDITLHKVMFVPSFRYNLISIHGLTN</sequence>
<dbReference type="EMBL" id="MJEQ01008956">
    <property type="protein sequence ID" value="OIT19221.1"/>
    <property type="molecule type" value="Genomic_DNA"/>
</dbReference>
<dbReference type="PANTHER" id="PTHR34222:SF89">
    <property type="match status" value="1"/>
</dbReference>
<name>A0A1J6JN48_NICAT</name>
<feature type="non-terminal residue" evidence="2">
    <location>
        <position position="226"/>
    </location>
</feature>
<feature type="domain" description="Retrovirus-related Pol polyprotein from transposon TNT 1-94-like beta-barrel" evidence="1">
    <location>
        <begin position="152"/>
        <end position="225"/>
    </location>
</feature>
<dbReference type="Gramene" id="OIT19221">
    <property type="protein sequence ID" value="OIT19221"/>
    <property type="gene ID" value="A4A49_66066"/>
</dbReference>
<dbReference type="Proteomes" id="UP000187609">
    <property type="component" value="Unassembled WGS sequence"/>
</dbReference>
<proteinExistence type="predicted"/>
<evidence type="ECO:0000259" key="1">
    <source>
        <dbReference type="Pfam" id="PF22936"/>
    </source>
</evidence>
<dbReference type="Pfam" id="PF22936">
    <property type="entry name" value="Pol_BBD"/>
    <property type="match status" value="1"/>
</dbReference>
<dbReference type="Gramene" id="OIT40752">
    <property type="protein sequence ID" value="OIT40752"/>
    <property type="gene ID" value="A4A49_57217"/>
</dbReference>
<protein>
    <recommendedName>
        <fullName evidence="1">Retrovirus-related Pol polyprotein from transposon TNT 1-94-like beta-barrel domain-containing protein</fullName>
    </recommendedName>
</protein>
<accession>A0A1J6JN48</accession>
<comment type="caution">
    <text evidence="2">The sequence shown here is derived from an EMBL/GenBank/DDBJ whole genome shotgun (WGS) entry which is preliminary data.</text>
</comment>
<dbReference type="AlphaFoldDB" id="A0A1J6JN48"/>
<dbReference type="EMBL" id="MJEQ01000003">
    <property type="protein sequence ID" value="OIT40752.1"/>
    <property type="molecule type" value="Genomic_DNA"/>
</dbReference>